<reference evidence="1" key="1">
    <citation type="journal article" date="2021" name="PeerJ">
        <title>Extensive microbial diversity within the chicken gut microbiome revealed by metagenomics and culture.</title>
        <authorList>
            <person name="Gilroy R."/>
            <person name="Ravi A."/>
            <person name="Getino M."/>
            <person name="Pursley I."/>
            <person name="Horton D.L."/>
            <person name="Alikhan N.F."/>
            <person name="Baker D."/>
            <person name="Gharbi K."/>
            <person name="Hall N."/>
            <person name="Watson M."/>
            <person name="Adriaenssens E.M."/>
            <person name="Foster-Nyarko E."/>
            <person name="Jarju S."/>
            <person name="Secka A."/>
            <person name="Antonio M."/>
            <person name="Oren A."/>
            <person name="Chaudhuri R.R."/>
            <person name="La Ragione R."/>
            <person name="Hildebrand F."/>
            <person name="Pallen M.J."/>
        </authorList>
    </citation>
    <scope>NUCLEOTIDE SEQUENCE</scope>
    <source>
        <strain evidence="1">CHK195-6426</strain>
    </source>
</reference>
<evidence type="ECO:0000313" key="1">
    <source>
        <dbReference type="EMBL" id="HIW82011.1"/>
    </source>
</evidence>
<reference evidence="1" key="2">
    <citation type="submission" date="2021-04" db="EMBL/GenBank/DDBJ databases">
        <authorList>
            <person name="Gilroy R."/>
        </authorList>
    </citation>
    <scope>NUCLEOTIDE SEQUENCE</scope>
    <source>
        <strain evidence="1">CHK195-6426</strain>
    </source>
</reference>
<accession>A0A9D1R5D1</accession>
<gene>
    <name evidence="1" type="ORF">H9742_10945</name>
</gene>
<comment type="caution">
    <text evidence="1">The sequence shown here is derived from an EMBL/GenBank/DDBJ whole genome shotgun (WGS) entry which is preliminary data.</text>
</comment>
<protein>
    <submittedName>
        <fullName evidence="1">Uncharacterized protein</fullName>
    </submittedName>
</protein>
<proteinExistence type="predicted"/>
<feature type="non-terminal residue" evidence="1">
    <location>
        <position position="1"/>
    </location>
</feature>
<dbReference type="AlphaFoldDB" id="A0A9D1R5D1"/>
<dbReference type="Proteomes" id="UP000824265">
    <property type="component" value="Unassembled WGS sequence"/>
</dbReference>
<sequence length="66" mass="7658">DIIFYMVLGYKEAGYEIITEKMDDAVSNIERYGEGEDDKSKGRYSKDILEYFPIRIDEKGKLLDGI</sequence>
<organism evidence="1 2">
    <name type="scientific">Candidatus Acetatifactor stercoripullorum</name>
    <dbReference type="NCBI Taxonomy" id="2838414"/>
    <lineage>
        <taxon>Bacteria</taxon>
        <taxon>Bacillati</taxon>
        <taxon>Bacillota</taxon>
        <taxon>Clostridia</taxon>
        <taxon>Lachnospirales</taxon>
        <taxon>Lachnospiraceae</taxon>
        <taxon>Acetatifactor</taxon>
    </lineage>
</organism>
<evidence type="ECO:0000313" key="2">
    <source>
        <dbReference type="Proteomes" id="UP000824265"/>
    </source>
</evidence>
<dbReference type="EMBL" id="DXGH01000060">
    <property type="protein sequence ID" value="HIW82011.1"/>
    <property type="molecule type" value="Genomic_DNA"/>
</dbReference>
<name>A0A9D1R5D1_9FIRM</name>